<evidence type="ECO:0000313" key="2">
    <source>
        <dbReference type="EMBL" id="XBP70306.1"/>
    </source>
</evidence>
<sequence length="199" mass="20556">MNTPINQNATNATLSPSLAAELPESGRSHKVSAIYVTLDEAEHVRQHLIDGGIAASEVALLQDLPLPPDEESNDEVLKDILVDGAIGTAVGTGVGAIGTVILWAASVTLFVTSPVLTALAMLGWFAGVGGIVGGVVGAEGKDDKKGKEGKFSELVMDAIKAGNVVLLVRTHGETDRELAKDIIGKSLTGHHAVATESNY</sequence>
<feature type="transmembrane region" description="Helical" evidence="1">
    <location>
        <begin position="80"/>
        <end position="104"/>
    </location>
</feature>
<feature type="transmembrane region" description="Helical" evidence="1">
    <location>
        <begin position="116"/>
        <end position="138"/>
    </location>
</feature>
<keyword evidence="1" id="KW-0812">Transmembrane</keyword>
<dbReference type="RefSeq" id="WP_349279570.1">
    <property type="nucleotide sequence ID" value="NZ_CBCSCU010000005.1"/>
</dbReference>
<reference evidence="2" key="1">
    <citation type="submission" date="2024-05" db="EMBL/GenBank/DDBJ databases">
        <authorList>
            <person name="Bunk B."/>
            <person name="Swiderski J."/>
            <person name="Sproer C."/>
            <person name="Thiel V."/>
        </authorList>
    </citation>
    <scope>NUCLEOTIDE SEQUENCE</scope>
    <source>
        <strain evidence="2">DSM 17735</strain>
    </source>
</reference>
<protein>
    <recommendedName>
        <fullName evidence="3">DUF1269 domain-containing protein</fullName>
    </recommendedName>
</protein>
<dbReference type="AlphaFoldDB" id="A0AAU7LRT4"/>
<evidence type="ECO:0000256" key="1">
    <source>
        <dbReference type="SAM" id="Phobius"/>
    </source>
</evidence>
<dbReference type="EMBL" id="CP157675">
    <property type="protein sequence ID" value="XBP70306.1"/>
    <property type="molecule type" value="Genomic_DNA"/>
</dbReference>
<keyword evidence="1" id="KW-1133">Transmembrane helix</keyword>
<gene>
    <name evidence="2" type="ORF">ABLV49_00250</name>
</gene>
<proteinExistence type="predicted"/>
<name>A0AAU7LRT4_9BURK</name>
<keyword evidence="1" id="KW-0472">Membrane</keyword>
<evidence type="ECO:0008006" key="3">
    <source>
        <dbReference type="Google" id="ProtNLM"/>
    </source>
</evidence>
<organism evidence="2">
    <name type="scientific">Polaromonas hydrogenivorans</name>
    <dbReference type="NCBI Taxonomy" id="335476"/>
    <lineage>
        <taxon>Bacteria</taxon>
        <taxon>Pseudomonadati</taxon>
        <taxon>Pseudomonadota</taxon>
        <taxon>Betaproteobacteria</taxon>
        <taxon>Burkholderiales</taxon>
        <taxon>Comamonadaceae</taxon>
        <taxon>Polaromonas</taxon>
    </lineage>
</organism>
<accession>A0AAU7LRT4</accession>